<dbReference type="AlphaFoldDB" id="G7WPC3"/>
<proteinExistence type="predicted"/>
<dbReference type="EMBL" id="CP003117">
    <property type="protein sequence ID" value="AET64964.1"/>
    <property type="molecule type" value="Genomic_DNA"/>
</dbReference>
<keyword evidence="1" id="KW-0472">Membrane</keyword>
<reference evidence="2 3" key="1">
    <citation type="journal article" date="2012" name="PLoS ONE">
        <title>The genome characteristics and predicted function of methyl-group oxidation pathway in the obligate aceticlastic methanogens, Methanosaeta spp.</title>
        <authorList>
            <person name="Zhu J."/>
            <person name="Zheng H."/>
            <person name="Ai G."/>
            <person name="Zhang G."/>
            <person name="Liu D."/>
            <person name="Liu X."/>
            <person name="Dong X."/>
        </authorList>
    </citation>
    <scope>NUCLEOTIDE SEQUENCE [LARGE SCALE GENOMIC DNA]</scope>
    <source>
        <strain evidence="2 3">6Ac</strain>
    </source>
</reference>
<evidence type="ECO:0000256" key="1">
    <source>
        <dbReference type="SAM" id="Phobius"/>
    </source>
</evidence>
<keyword evidence="3" id="KW-1185">Reference proteome</keyword>
<gene>
    <name evidence="2" type="ordered locus">Mhar_1604</name>
</gene>
<accession>G7WPC3</accession>
<dbReference type="KEGG" id="mhi:Mhar_1604"/>
<dbReference type="Proteomes" id="UP000005877">
    <property type="component" value="Chromosome"/>
</dbReference>
<feature type="transmembrane region" description="Helical" evidence="1">
    <location>
        <begin position="6"/>
        <end position="23"/>
    </location>
</feature>
<feature type="transmembrane region" description="Helical" evidence="1">
    <location>
        <begin position="54"/>
        <end position="72"/>
    </location>
</feature>
<protein>
    <submittedName>
        <fullName evidence="2">Uncharacterized protein</fullName>
    </submittedName>
</protein>
<dbReference type="PATRIC" id="fig|1110509.7.peg.1785"/>
<dbReference type="HOGENOM" id="CLU_709054_0_0_2"/>
<keyword evidence="1" id="KW-0812">Transmembrane</keyword>
<name>G7WPC3_METH6</name>
<sequence>MRQPVGPSFIIFIYFFSFSVSLFQPPTRTHAIPLYPIRVILPERATRSRELMKIIEILSAILLVICLTPAGLPPADALPILPSGKENPLPLLYPELESLPAPPWVVEGLRATYYATVEGGAVGGGQAGEALIQIDLVALEGKTAVTSTSVYVRGPLGSLRPLTGAGHGSIVPAGLGDFWASPEVLEAAAEGADDRVTIIRGPVEVAGTNYQGIRFEVSHGGVRYSITYDEETGLLLHHRYDILAADGSAVETGIIDFRNTRQLEIPWAGGSSPGWLSPGLTMTYQGQTVYEIPGTVPSPFPVTLTAEVVSAGAKSSLIRWSAGGDGGRLIPVRSAAGVYQLMGFWLPSAALAIDDGGDVDSDPDTGMMITVIQNDQNGVVFEETNGQDYRRLLTYDKATGKLLTSYEEQLTEAMTGTVQKTWLELAV</sequence>
<evidence type="ECO:0000313" key="2">
    <source>
        <dbReference type="EMBL" id="AET64964.1"/>
    </source>
</evidence>
<evidence type="ECO:0000313" key="3">
    <source>
        <dbReference type="Proteomes" id="UP000005877"/>
    </source>
</evidence>
<dbReference type="STRING" id="1110509.Mhar_1604"/>
<keyword evidence="1" id="KW-1133">Transmembrane helix</keyword>
<organism evidence="2 3">
    <name type="scientific">Methanothrix harundinacea (strain 6Ac)</name>
    <name type="common">Methanosaeta harundinacea</name>
    <dbReference type="NCBI Taxonomy" id="1110509"/>
    <lineage>
        <taxon>Archaea</taxon>
        <taxon>Methanobacteriati</taxon>
        <taxon>Methanobacteriota</taxon>
        <taxon>Stenosarchaea group</taxon>
        <taxon>Methanomicrobia</taxon>
        <taxon>Methanotrichales</taxon>
        <taxon>Methanotrichaceae</taxon>
        <taxon>Methanothrix</taxon>
    </lineage>
</organism>